<dbReference type="InterPro" id="IPR018561">
    <property type="entry name" value="AosR"/>
</dbReference>
<protein>
    <submittedName>
        <fullName evidence="1">DUF2017 domain-containing protein</fullName>
    </submittedName>
</protein>
<evidence type="ECO:0000313" key="1">
    <source>
        <dbReference type="EMBL" id="MFC7405118.1"/>
    </source>
</evidence>
<proteinExistence type="predicted"/>
<dbReference type="Proteomes" id="UP001596455">
    <property type="component" value="Unassembled WGS sequence"/>
</dbReference>
<accession>A0ABW2Q9J7</accession>
<keyword evidence="2" id="KW-1185">Reference proteome</keyword>
<dbReference type="Pfam" id="PF09438">
    <property type="entry name" value="DUF2017"/>
    <property type="match status" value="1"/>
</dbReference>
<name>A0ABW2Q9J7_9MICO</name>
<dbReference type="RefSeq" id="WP_382393157.1">
    <property type="nucleotide sequence ID" value="NZ_JBHTCQ010000001.1"/>
</dbReference>
<dbReference type="EMBL" id="JBHTCQ010000001">
    <property type="protein sequence ID" value="MFC7405118.1"/>
    <property type="molecule type" value="Genomic_DNA"/>
</dbReference>
<comment type="caution">
    <text evidence="1">The sequence shown here is derived from an EMBL/GenBank/DDBJ whole genome shotgun (WGS) entry which is preliminary data.</text>
</comment>
<sequence length="203" mass="21932">MHAFVPAHGGLTSRLETVERRIIARLVADTAELLGTRIEGRDARGADVEDVLAALDFEPSDGAPGTPTDAALARLLPPMSEDEDLAGELRSLTEDSLRAGKVERLETVWRALTAPGEAVVVAAGTEGRWLAALTDVRLVLAARLGIEDESDAEAVYRRAERPASEQQGGRADDVEEAMATMYAALTWWQESLLQAMSRRGRGR</sequence>
<organism evidence="1 2">
    <name type="scientific">Georgenia alba</name>
    <dbReference type="NCBI Taxonomy" id="2233858"/>
    <lineage>
        <taxon>Bacteria</taxon>
        <taxon>Bacillati</taxon>
        <taxon>Actinomycetota</taxon>
        <taxon>Actinomycetes</taxon>
        <taxon>Micrococcales</taxon>
        <taxon>Bogoriellaceae</taxon>
        <taxon>Georgenia</taxon>
    </lineage>
</organism>
<reference evidence="2" key="1">
    <citation type="journal article" date="2019" name="Int. J. Syst. Evol. Microbiol.">
        <title>The Global Catalogue of Microorganisms (GCM) 10K type strain sequencing project: providing services to taxonomists for standard genome sequencing and annotation.</title>
        <authorList>
            <consortium name="The Broad Institute Genomics Platform"/>
            <consortium name="The Broad Institute Genome Sequencing Center for Infectious Disease"/>
            <person name="Wu L."/>
            <person name="Ma J."/>
        </authorList>
    </citation>
    <scope>NUCLEOTIDE SEQUENCE [LARGE SCALE GENOMIC DNA]</scope>
    <source>
        <strain evidence="2">JCM 1490</strain>
    </source>
</reference>
<gene>
    <name evidence="1" type="ORF">ACFQQL_08345</name>
</gene>
<evidence type="ECO:0000313" key="2">
    <source>
        <dbReference type="Proteomes" id="UP001596455"/>
    </source>
</evidence>